<dbReference type="NCBIfam" id="TIGR00099">
    <property type="entry name" value="Cof-subfamily"/>
    <property type="match status" value="1"/>
</dbReference>
<dbReference type="GO" id="GO:0016791">
    <property type="term" value="F:phosphatase activity"/>
    <property type="evidence" value="ECO:0007669"/>
    <property type="project" value="TreeGrafter"/>
</dbReference>
<dbReference type="STRING" id="1862672.BO225_10715"/>
<dbReference type="GO" id="GO:0000287">
    <property type="term" value="F:magnesium ion binding"/>
    <property type="evidence" value="ECO:0007669"/>
    <property type="project" value="TreeGrafter"/>
</dbReference>
<dbReference type="Gene3D" id="3.40.50.1000">
    <property type="entry name" value="HAD superfamily/HAD-like"/>
    <property type="match status" value="1"/>
</dbReference>
<dbReference type="InterPro" id="IPR036412">
    <property type="entry name" value="HAD-like_sf"/>
</dbReference>
<evidence type="ECO:0000313" key="1">
    <source>
        <dbReference type="EMBL" id="OLU44349.1"/>
    </source>
</evidence>
<sequence>MKKAILLDIDGTLVNTKRLLTPKTKEALLACERQGMLLVLASGRPTSGLLHLAKELKMNEYGGLLVSFNGAMVIDAKTKEVLFEKVIEPEVCQAVLEHLKQFRVYPMINRDEYMFVNHVYGCEVDVHGTKKNIVQYEAKGNDYLLCEIEDLAKFCTFPLHKILSAGDPNYLREHDAEMEKPFKERLNCSFTAPFYFEFMPKNVNKKEAIEFVLDDFHISKEDIIAFGDAQNDQEMIEMAGIGIAMGNADPSLKEKADFVTKSNDEDGIAYALSVLGIIDRS</sequence>
<dbReference type="InterPro" id="IPR006379">
    <property type="entry name" value="HAD-SF_hydro_IIB"/>
</dbReference>
<dbReference type="InterPro" id="IPR000150">
    <property type="entry name" value="Cof"/>
</dbReference>
<dbReference type="Pfam" id="PF08282">
    <property type="entry name" value="Hydrolase_3"/>
    <property type="match status" value="1"/>
</dbReference>
<dbReference type="SUPFAM" id="SSF56784">
    <property type="entry name" value="HAD-like"/>
    <property type="match status" value="1"/>
</dbReference>
<keyword evidence="1" id="KW-0378">Hydrolase</keyword>
<dbReference type="PANTHER" id="PTHR10000">
    <property type="entry name" value="PHOSPHOSERINE PHOSPHATASE"/>
    <property type="match status" value="1"/>
</dbReference>
<evidence type="ECO:0000313" key="2">
    <source>
        <dbReference type="Proteomes" id="UP000186705"/>
    </source>
</evidence>
<dbReference type="PROSITE" id="PS01229">
    <property type="entry name" value="COF_2"/>
    <property type="match status" value="1"/>
</dbReference>
<dbReference type="EMBL" id="MPKA01000113">
    <property type="protein sequence ID" value="OLU44349.1"/>
    <property type="molecule type" value="Genomic_DNA"/>
</dbReference>
<dbReference type="RefSeq" id="WP_076342238.1">
    <property type="nucleotide sequence ID" value="NZ_CAJTMI010000004.1"/>
</dbReference>
<dbReference type="Proteomes" id="UP000186705">
    <property type="component" value="Unassembled WGS sequence"/>
</dbReference>
<comment type="caution">
    <text evidence="1">The sequence shown here is derived from an EMBL/GenBank/DDBJ whole genome shotgun (WGS) entry which is preliminary data.</text>
</comment>
<dbReference type="CDD" id="cd07516">
    <property type="entry name" value="HAD_Pase"/>
    <property type="match status" value="1"/>
</dbReference>
<dbReference type="PROSITE" id="PS01228">
    <property type="entry name" value="COF_1"/>
    <property type="match status" value="1"/>
</dbReference>
<dbReference type="GeneID" id="78276408"/>
<dbReference type="GO" id="GO:0005829">
    <property type="term" value="C:cytosol"/>
    <property type="evidence" value="ECO:0007669"/>
    <property type="project" value="TreeGrafter"/>
</dbReference>
<dbReference type="SFLD" id="SFLDG01144">
    <property type="entry name" value="C2.B.4:_PGP_Like"/>
    <property type="match status" value="1"/>
</dbReference>
<gene>
    <name evidence="1" type="ORF">BO225_10715</name>
</gene>
<name>A0A1U7NK19_9FIRM</name>
<dbReference type="SFLD" id="SFLDG01140">
    <property type="entry name" value="C2.B:_Phosphomannomutase_and_P"/>
    <property type="match status" value="1"/>
</dbReference>
<dbReference type="OrthoDB" id="9781413at2"/>
<proteinExistence type="predicted"/>
<dbReference type="AlphaFoldDB" id="A0A1U7NK19"/>
<dbReference type="InterPro" id="IPR023214">
    <property type="entry name" value="HAD_sf"/>
</dbReference>
<organism evidence="1 2">
    <name type="scientific">Dubosiella newyorkensis</name>
    <dbReference type="NCBI Taxonomy" id="1862672"/>
    <lineage>
        <taxon>Bacteria</taxon>
        <taxon>Bacillati</taxon>
        <taxon>Bacillota</taxon>
        <taxon>Erysipelotrichia</taxon>
        <taxon>Erysipelotrichales</taxon>
        <taxon>Erysipelotrichaceae</taxon>
        <taxon>Dubosiella</taxon>
    </lineage>
</organism>
<dbReference type="Gene3D" id="3.30.1240.10">
    <property type="match status" value="1"/>
</dbReference>
<dbReference type="PANTHER" id="PTHR10000:SF8">
    <property type="entry name" value="HAD SUPERFAMILY HYDROLASE-LIKE, TYPE 3"/>
    <property type="match status" value="1"/>
</dbReference>
<reference evidence="1 2" key="1">
    <citation type="submission" date="2016-11" db="EMBL/GenBank/DDBJ databases">
        <title>Description of two novel members of the family Erysipelotrichaceae: Ileibacterium lipovorans gen. nov., sp. nov. and Dubosiella newyorkensis, gen. nov., sp. nov.</title>
        <authorList>
            <person name="Cox L.M."/>
            <person name="Sohn J."/>
            <person name="Tyrrell K.L."/>
            <person name="Citron D.M."/>
            <person name="Lawson P.A."/>
            <person name="Patel N.B."/>
            <person name="Iizumi T."/>
            <person name="Perez-Perez G.I."/>
            <person name="Goldstein E.J."/>
            <person name="Blaser M.J."/>
        </authorList>
    </citation>
    <scope>NUCLEOTIDE SEQUENCE [LARGE SCALE GENOMIC DNA]</scope>
    <source>
        <strain evidence="1 2">NYU-BL-A4</strain>
    </source>
</reference>
<dbReference type="NCBIfam" id="TIGR01484">
    <property type="entry name" value="HAD-SF-IIB"/>
    <property type="match status" value="1"/>
</dbReference>
<protein>
    <submittedName>
        <fullName evidence="1">HAD family hydrolase</fullName>
    </submittedName>
</protein>
<dbReference type="SFLD" id="SFLDS00003">
    <property type="entry name" value="Haloacid_Dehalogenase"/>
    <property type="match status" value="1"/>
</dbReference>
<accession>A0A1U7NK19</accession>
<keyword evidence="2" id="KW-1185">Reference proteome</keyword>